<dbReference type="SUPFAM" id="SSF117281">
    <property type="entry name" value="Kelch motif"/>
    <property type="match status" value="1"/>
</dbReference>
<evidence type="ECO:0000313" key="2">
    <source>
        <dbReference type="EMBL" id="PAV76120.1"/>
    </source>
</evidence>
<dbReference type="Proteomes" id="UP000218231">
    <property type="component" value="Unassembled WGS sequence"/>
</dbReference>
<dbReference type="InterPro" id="IPR006652">
    <property type="entry name" value="Kelch_1"/>
</dbReference>
<gene>
    <name evidence="2" type="ORF">WR25_14243</name>
</gene>
<protein>
    <submittedName>
        <fullName evidence="2">Uncharacterized protein</fullName>
    </submittedName>
</protein>
<dbReference type="Pfam" id="PF01344">
    <property type="entry name" value="Kelch_1"/>
    <property type="match status" value="1"/>
</dbReference>
<keyword evidence="1" id="KW-0880">Kelch repeat</keyword>
<dbReference type="AlphaFoldDB" id="A0A2A2KQB6"/>
<dbReference type="InterPro" id="IPR015915">
    <property type="entry name" value="Kelch-typ_b-propeller"/>
</dbReference>
<evidence type="ECO:0000256" key="1">
    <source>
        <dbReference type="ARBA" id="ARBA00022441"/>
    </source>
</evidence>
<evidence type="ECO:0000313" key="3">
    <source>
        <dbReference type="Proteomes" id="UP000218231"/>
    </source>
</evidence>
<dbReference type="EMBL" id="LIAE01007959">
    <property type="protein sequence ID" value="PAV76120.1"/>
    <property type="molecule type" value="Genomic_DNA"/>
</dbReference>
<comment type="caution">
    <text evidence="2">The sequence shown here is derived from an EMBL/GenBank/DDBJ whole genome shotgun (WGS) entry which is preliminary data.</text>
</comment>
<organism evidence="2 3">
    <name type="scientific">Diploscapter pachys</name>
    <dbReference type="NCBI Taxonomy" id="2018661"/>
    <lineage>
        <taxon>Eukaryota</taxon>
        <taxon>Metazoa</taxon>
        <taxon>Ecdysozoa</taxon>
        <taxon>Nematoda</taxon>
        <taxon>Chromadorea</taxon>
        <taxon>Rhabditida</taxon>
        <taxon>Rhabditina</taxon>
        <taxon>Rhabditomorpha</taxon>
        <taxon>Rhabditoidea</taxon>
        <taxon>Rhabditidae</taxon>
        <taxon>Diploscapter</taxon>
    </lineage>
</organism>
<sequence length="291" mass="33363">MNYARHDHSLVAANGKLYAIAGAQNVLCNKFCNSIEEYDPLTNEWKVVGENLVLRQNIERYLSEIEKKTPNDEPKPKRTKKDELGIMNMYQLNPPLLTDKDDSLISHPDFRLGNIRAAVIECGIFYMKDAGHGTKEIIRKTVVCLMAQLFKSDNTLMYTAAQEPEPGMTKFPDQICTKIAVGMIKLIEMKTNTAKMGSEIDVKISENKWKQLIYNEIKHVLENSPTRNKTRPIFRQISDENHICKLNLDQQAVQNGWYEDGEGLNICKILLFFILFPNLYSSFLSISKIIR</sequence>
<proteinExistence type="predicted"/>
<keyword evidence="3" id="KW-1185">Reference proteome</keyword>
<reference evidence="2 3" key="1">
    <citation type="journal article" date="2017" name="Curr. Biol.">
        <title>Genome architecture and evolution of a unichromosomal asexual nematode.</title>
        <authorList>
            <person name="Fradin H."/>
            <person name="Zegar C."/>
            <person name="Gutwein M."/>
            <person name="Lucas J."/>
            <person name="Kovtun M."/>
            <person name="Corcoran D."/>
            <person name="Baugh L.R."/>
            <person name="Kiontke K."/>
            <person name="Gunsalus K."/>
            <person name="Fitch D.H."/>
            <person name="Piano F."/>
        </authorList>
    </citation>
    <scope>NUCLEOTIDE SEQUENCE [LARGE SCALE GENOMIC DNA]</scope>
    <source>
        <strain evidence="2">PF1309</strain>
    </source>
</reference>
<accession>A0A2A2KQB6</accession>
<dbReference type="Gene3D" id="2.120.10.80">
    <property type="entry name" value="Kelch-type beta propeller"/>
    <property type="match status" value="1"/>
</dbReference>
<name>A0A2A2KQB6_9BILA</name>